<feature type="transmembrane region" description="Helical" evidence="1">
    <location>
        <begin position="155"/>
        <end position="173"/>
    </location>
</feature>
<evidence type="ECO:0000313" key="3">
    <source>
        <dbReference type="Proteomes" id="UP000233256"/>
    </source>
</evidence>
<evidence type="ECO:0000313" key="2">
    <source>
        <dbReference type="EMBL" id="PKK87792.1"/>
    </source>
</evidence>
<reference evidence="2 3" key="1">
    <citation type="journal article" date="2017" name="ISME J.">
        <title>Potential for microbial H2 and metal transformations associated with novel bacteria and archaea in deep terrestrial subsurface sediments.</title>
        <authorList>
            <person name="Hernsdorf A.W."/>
            <person name="Amano Y."/>
            <person name="Miyakawa K."/>
            <person name="Ise K."/>
            <person name="Suzuki Y."/>
            <person name="Anantharaman K."/>
            <person name="Probst A."/>
            <person name="Burstein D."/>
            <person name="Thomas B.C."/>
            <person name="Banfield J.F."/>
        </authorList>
    </citation>
    <scope>NUCLEOTIDE SEQUENCE [LARGE SCALE GENOMIC DNA]</scope>
    <source>
        <strain evidence="2">HGW-Wallbacteria-1</strain>
    </source>
</reference>
<keyword evidence="1" id="KW-1133">Transmembrane helix</keyword>
<feature type="transmembrane region" description="Helical" evidence="1">
    <location>
        <begin position="118"/>
        <end position="135"/>
    </location>
</feature>
<feature type="transmembrane region" description="Helical" evidence="1">
    <location>
        <begin position="51"/>
        <end position="71"/>
    </location>
</feature>
<dbReference type="AlphaFoldDB" id="A0A2N1PHI9"/>
<feature type="transmembrane region" description="Helical" evidence="1">
    <location>
        <begin position="12"/>
        <end position="30"/>
    </location>
</feature>
<accession>A0A2N1PHI9</accession>
<keyword evidence="1" id="KW-0472">Membrane</keyword>
<gene>
    <name evidence="2" type="ORF">CVV64_21525</name>
</gene>
<feature type="transmembrane region" description="Helical" evidence="1">
    <location>
        <begin position="180"/>
        <end position="202"/>
    </location>
</feature>
<protein>
    <submittedName>
        <fullName evidence="2">Uncharacterized protein</fullName>
    </submittedName>
</protein>
<dbReference type="Proteomes" id="UP000233256">
    <property type="component" value="Unassembled WGS sequence"/>
</dbReference>
<evidence type="ECO:0000256" key="1">
    <source>
        <dbReference type="SAM" id="Phobius"/>
    </source>
</evidence>
<keyword evidence="1" id="KW-0812">Transmembrane</keyword>
<proteinExistence type="predicted"/>
<feature type="transmembrane region" description="Helical" evidence="1">
    <location>
        <begin position="83"/>
        <end position="106"/>
    </location>
</feature>
<sequence>MGPNILHLMSQLISGIPLILIFGIIAFNVWHKIRNKRADVGVGVENQSSNLHIKISLILFALCLLLPGYYLSERHDAQLSLVLLGWGWLGPLDGHFSWYANLFYFLAVGKYKNKDTSTVLGMVGLLLAISFMAYHKIMVSEAPTYASITAYGMGYFLWVTSIGSFAIGQFLLVRHKNIQIIRVALSGWIVLTASIYSVYYYVGDNSLFSIQSRRNAIFKEICNVAEEHVFRRPTDTRGIFFDPDATGYFSRTKYGFWYNSGGGVIGLGLLNSGQILFYETNSYWVKQGEAIPDGVKYTKYVLNDHRGVQSGSLESEYAVITEPLEIPHVLNIGGAKITIKDLRNDSVVATTTYVFDRAEGRFCGHQPQGFSTTQFVVDVLGLTRNNSFPMK</sequence>
<comment type="caution">
    <text evidence="2">The sequence shown here is derived from an EMBL/GenBank/DDBJ whole genome shotgun (WGS) entry which is preliminary data.</text>
</comment>
<organism evidence="2 3">
    <name type="scientific">Candidatus Wallbacteria bacterium HGW-Wallbacteria-1</name>
    <dbReference type="NCBI Taxonomy" id="2013854"/>
    <lineage>
        <taxon>Bacteria</taxon>
        <taxon>Candidatus Walliibacteriota</taxon>
    </lineage>
</organism>
<dbReference type="EMBL" id="PGXC01000107">
    <property type="protein sequence ID" value="PKK87792.1"/>
    <property type="molecule type" value="Genomic_DNA"/>
</dbReference>
<name>A0A2N1PHI9_9BACT</name>